<dbReference type="RefSeq" id="WP_076381506.1">
    <property type="nucleotide sequence ID" value="NZ_AP017422.1"/>
</dbReference>
<dbReference type="SUPFAM" id="SSF46894">
    <property type="entry name" value="C-terminal effector domain of the bipartite response regulators"/>
    <property type="match status" value="1"/>
</dbReference>
<dbReference type="Gene3D" id="1.25.40.10">
    <property type="entry name" value="Tetratricopeptide repeat domain"/>
    <property type="match status" value="2"/>
</dbReference>
<reference evidence="4" key="1">
    <citation type="submission" date="2017-01" db="EMBL/GenBank/DDBJ databases">
        <authorList>
            <person name="Varghese N."/>
            <person name="Submissions S."/>
        </authorList>
    </citation>
    <scope>NUCLEOTIDE SEQUENCE [LARGE SCALE GENOMIC DNA]</scope>
    <source>
        <strain evidence="4">DSM 21054</strain>
    </source>
</reference>
<sequence>MRDFVVLFFLLLCQINLHGQERDSLSHLRQEDKIPYVNRLYYRHFTNAPIAAAQQQYRLMTQNAPDPDTRAAAWAFMGKYYTGHNQTDSAVVCYQQAWQLANEQKLTYMQPSLLHLLGISYYKQDQYAAGLERLIKANTQMNQAGISHFPDMAAYLYDLGYAFAYYYEDFDTAQHYIRTALQYTMPDYETAILTHNMMGLLYRSSCCMDTSYYYFYKALQLAEASHDTLLIGDVSGNIGYNHLLQHKYDSAKILTLKDYQLSMLTGNYKSACMLLPVLARISLIQHDIPGTMQYLQQTQVILKNNRKELTLKAIYTICNYMYEVKADVYRQQNNLPALVKAQDSLLLYHDSLFLTKESRQQAHIQINLIKESSQYQVQLLRSEEKRNILLRNTLIVICLLVIVVAIQALYRLKRVNASNEALLVDYANTLVEKNQLIEQFKAEMQQLKNQPDYIEHEIEDIFKTLRNQTILTEDDWQQFKLLFERVYKNFFSNITEKLPDITQAEIRLLALTKLGLSTKEMAAMQGISPESIRKARYRLRKKLEEKARVEKDIAFNMLKNM</sequence>
<evidence type="ECO:0000313" key="4">
    <source>
        <dbReference type="Proteomes" id="UP000186917"/>
    </source>
</evidence>
<evidence type="ECO:0000313" key="3">
    <source>
        <dbReference type="EMBL" id="SIT30317.1"/>
    </source>
</evidence>
<dbReference type="Proteomes" id="UP000186917">
    <property type="component" value="Unassembled WGS sequence"/>
</dbReference>
<dbReference type="KEGG" id="fln:FLA_3478"/>
<dbReference type="AlphaFoldDB" id="A0A173MIJ2"/>
<proteinExistence type="predicted"/>
<dbReference type="InterPro" id="IPR016032">
    <property type="entry name" value="Sig_transdc_resp-reg_C-effctor"/>
</dbReference>
<accession>A0A173MIJ2</accession>
<evidence type="ECO:0000256" key="1">
    <source>
        <dbReference type="SAM" id="Phobius"/>
    </source>
</evidence>
<keyword evidence="1" id="KW-1133">Transmembrane helix</keyword>
<keyword evidence="1" id="KW-0472">Membrane</keyword>
<keyword evidence="4" id="KW-1185">Reference proteome</keyword>
<dbReference type="Gene3D" id="1.10.10.10">
    <property type="entry name" value="Winged helix-like DNA-binding domain superfamily/Winged helix DNA-binding domain"/>
    <property type="match status" value="1"/>
</dbReference>
<dbReference type="GO" id="GO:0003677">
    <property type="term" value="F:DNA binding"/>
    <property type="evidence" value="ECO:0007669"/>
    <property type="project" value="UniProtKB-KW"/>
</dbReference>
<feature type="domain" description="HTH luxR-type" evidence="2">
    <location>
        <begin position="498"/>
        <end position="555"/>
    </location>
</feature>
<dbReference type="OrthoDB" id="920116at2"/>
<dbReference type="SUPFAM" id="SSF48452">
    <property type="entry name" value="TPR-like"/>
    <property type="match status" value="2"/>
</dbReference>
<dbReference type="STRING" id="477680.SAMN05421788_109193"/>
<evidence type="ECO:0000259" key="2">
    <source>
        <dbReference type="SMART" id="SM00421"/>
    </source>
</evidence>
<dbReference type="GO" id="GO:0006355">
    <property type="term" value="P:regulation of DNA-templated transcription"/>
    <property type="evidence" value="ECO:0007669"/>
    <property type="project" value="InterPro"/>
</dbReference>
<feature type="transmembrane region" description="Helical" evidence="1">
    <location>
        <begin position="388"/>
        <end position="410"/>
    </location>
</feature>
<organism evidence="3 4">
    <name type="scientific">Filimonas lacunae</name>
    <dbReference type="NCBI Taxonomy" id="477680"/>
    <lineage>
        <taxon>Bacteria</taxon>
        <taxon>Pseudomonadati</taxon>
        <taxon>Bacteroidota</taxon>
        <taxon>Chitinophagia</taxon>
        <taxon>Chitinophagales</taxon>
        <taxon>Chitinophagaceae</taxon>
        <taxon>Filimonas</taxon>
    </lineage>
</organism>
<dbReference type="InterPro" id="IPR036388">
    <property type="entry name" value="WH-like_DNA-bd_sf"/>
</dbReference>
<gene>
    <name evidence="3" type="ORF">SAMN05421788_109193</name>
</gene>
<dbReference type="InterPro" id="IPR011990">
    <property type="entry name" value="TPR-like_helical_dom_sf"/>
</dbReference>
<dbReference type="InterPro" id="IPR019734">
    <property type="entry name" value="TPR_rpt"/>
</dbReference>
<dbReference type="InterPro" id="IPR000792">
    <property type="entry name" value="Tscrpt_reg_LuxR_C"/>
</dbReference>
<keyword evidence="1" id="KW-0812">Transmembrane</keyword>
<protein>
    <submittedName>
        <fullName evidence="3">DNA-binding transcriptional regulator, CsgD family</fullName>
    </submittedName>
</protein>
<dbReference type="EMBL" id="FTOR01000009">
    <property type="protein sequence ID" value="SIT30317.1"/>
    <property type="molecule type" value="Genomic_DNA"/>
</dbReference>
<keyword evidence="3" id="KW-0238">DNA-binding</keyword>
<name>A0A173MIJ2_9BACT</name>
<dbReference type="SMART" id="SM00421">
    <property type="entry name" value="HTH_LUXR"/>
    <property type="match status" value="1"/>
</dbReference>
<dbReference type="SMART" id="SM00028">
    <property type="entry name" value="TPR"/>
    <property type="match status" value="3"/>
</dbReference>